<keyword evidence="1" id="KW-0812">Transmembrane</keyword>
<dbReference type="KEGG" id="ter:Tery_0952"/>
<dbReference type="EMBL" id="CP000393">
    <property type="protein sequence ID" value="ABG50342.1"/>
    <property type="molecule type" value="Genomic_DNA"/>
</dbReference>
<gene>
    <name evidence="2" type="ordered locus">Tery_0952</name>
</gene>
<keyword evidence="1" id="KW-1133">Transmembrane helix</keyword>
<proteinExistence type="predicted"/>
<evidence type="ECO:0000256" key="1">
    <source>
        <dbReference type="SAM" id="Phobius"/>
    </source>
</evidence>
<evidence type="ECO:0000313" key="2">
    <source>
        <dbReference type="EMBL" id="ABG50342.1"/>
    </source>
</evidence>
<feature type="transmembrane region" description="Helical" evidence="1">
    <location>
        <begin position="37"/>
        <end position="59"/>
    </location>
</feature>
<sequence length="94" mass="11344">MKNKTLSDIRQEYKGLYFKTISNKKRFYSLLSTLKRIFKIGLFVAETYFHFILLPNLWLSRDFSQDKQKVYLSRQGNWLHKKFLTMGAVFIKAR</sequence>
<accession>Q117I2</accession>
<dbReference type="RefSeq" id="WP_011610730.1">
    <property type="nucleotide sequence ID" value="NC_008312.1"/>
</dbReference>
<dbReference type="HOGENOM" id="CLU_2385263_0_0_3"/>
<keyword evidence="1" id="KW-0472">Membrane</keyword>
<name>Q117I2_TRIEI</name>
<dbReference type="AlphaFoldDB" id="Q117I2"/>
<organism evidence="2">
    <name type="scientific">Trichodesmium erythraeum (strain IMS101)</name>
    <dbReference type="NCBI Taxonomy" id="203124"/>
    <lineage>
        <taxon>Bacteria</taxon>
        <taxon>Bacillati</taxon>
        <taxon>Cyanobacteriota</taxon>
        <taxon>Cyanophyceae</taxon>
        <taxon>Oscillatoriophycideae</taxon>
        <taxon>Oscillatoriales</taxon>
        <taxon>Microcoleaceae</taxon>
        <taxon>Trichodesmium</taxon>
    </lineage>
</organism>
<protein>
    <submittedName>
        <fullName evidence="2">Uncharacterized protein</fullName>
    </submittedName>
</protein>
<reference evidence="2" key="1">
    <citation type="submission" date="2006-06" db="EMBL/GenBank/DDBJ databases">
        <title>Complete sequence of Trichodesmium erythraeum IMS101.</title>
        <authorList>
            <consortium name="US DOE Joint Genome Institute"/>
            <person name="Copeland A."/>
            <person name="Lucas S."/>
            <person name="Lapidus A."/>
            <person name="Barry K."/>
            <person name="Detter J.C."/>
            <person name="Glavina del Rio T."/>
            <person name="Hammon N."/>
            <person name="Israni S."/>
            <person name="Dalin E."/>
            <person name="Tice H."/>
            <person name="Pitluck S."/>
            <person name="Kiss H."/>
            <person name="Munk A.C."/>
            <person name="Brettin T."/>
            <person name="Bruce D."/>
            <person name="Han C."/>
            <person name="Tapia R."/>
            <person name="Gilna P."/>
            <person name="Schmutz J."/>
            <person name="Larimer F."/>
            <person name="Land M."/>
            <person name="Hauser L."/>
            <person name="Kyrpides N."/>
            <person name="Kim E."/>
            <person name="Richardson P."/>
        </authorList>
    </citation>
    <scope>NUCLEOTIDE SEQUENCE [LARGE SCALE GENOMIC DNA]</scope>
    <source>
        <strain evidence="2">IMS101</strain>
    </source>
</reference>